<feature type="compositionally biased region" description="Low complexity" evidence="1">
    <location>
        <begin position="37"/>
        <end position="53"/>
    </location>
</feature>
<accession>A0A834KAM0</accession>
<dbReference type="AlphaFoldDB" id="A0A834KAM0"/>
<organism evidence="2 3">
    <name type="scientific">Vespula vulgaris</name>
    <name type="common">Yellow jacket</name>
    <name type="synonym">Wasp</name>
    <dbReference type="NCBI Taxonomy" id="7454"/>
    <lineage>
        <taxon>Eukaryota</taxon>
        <taxon>Metazoa</taxon>
        <taxon>Ecdysozoa</taxon>
        <taxon>Arthropoda</taxon>
        <taxon>Hexapoda</taxon>
        <taxon>Insecta</taxon>
        <taxon>Pterygota</taxon>
        <taxon>Neoptera</taxon>
        <taxon>Endopterygota</taxon>
        <taxon>Hymenoptera</taxon>
        <taxon>Apocrita</taxon>
        <taxon>Aculeata</taxon>
        <taxon>Vespoidea</taxon>
        <taxon>Vespidae</taxon>
        <taxon>Vespinae</taxon>
        <taxon>Vespula</taxon>
    </lineage>
</organism>
<feature type="region of interest" description="Disordered" evidence="1">
    <location>
        <begin position="29"/>
        <end position="96"/>
    </location>
</feature>
<evidence type="ECO:0000313" key="2">
    <source>
        <dbReference type="EMBL" id="KAF7402417.1"/>
    </source>
</evidence>
<feature type="compositionally biased region" description="Basic and acidic residues" evidence="1">
    <location>
        <begin position="65"/>
        <end position="76"/>
    </location>
</feature>
<reference evidence="2" key="1">
    <citation type="journal article" date="2020" name="G3 (Bethesda)">
        <title>High-Quality Assemblies for Three Invasive Social Wasps from the &lt;i&gt;Vespula&lt;/i&gt; Genus.</title>
        <authorList>
            <person name="Harrop T.W.R."/>
            <person name="Guhlin J."/>
            <person name="McLaughlin G.M."/>
            <person name="Permina E."/>
            <person name="Stockwell P."/>
            <person name="Gilligan J."/>
            <person name="Le Lec M.F."/>
            <person name="Gruber M.A.M."/>
            <person name="Quinn O."/>
            <person name="Lovegrove M."/>
            <person name="Duncan E.J."/>
            <person name="Remnant E.J."/>
            <person name="Van Eeckhoven J."/>
            <person name="Graham B."/>
            <person name="Knapp R.A."/>
            <person name="Langford K.W."/>
            <person name="Kronenberg Z."/>
            <person name="Press M.O."/>
            <person name="Eacker S.M."/>
            <person name="Wilson-Rankin E.E."/>
            <person name="Purcell J."/>
            <person name="Lester P.J."/>
            <person name="Dearden P.K."/>
        </authorList>
    </citation>
    <scope>NUCLEOTIDE SEQUENCE</scope>
    <source>
        <strain evidence="2">Marl-1</strain>
    </source>
</reference>
<dbReference type="EMBL" id="JACSEA010000004">
    <property type="protein sequence ID" value="KAF7402417.1"/>
    <property type="molecule type" value="Genomic_DNA"/>
</dbReference>
<evidence type="ECO:0000256" key="1">
    <source>
        <dbReference type="SAM" id="MobiDB-lite"/>
    </source>
</evidence>
<dbReference type="Proteomes" id="UP000614350">
    <property type="component" value="Unassembled WGS sequence"/>
</dbReference>
<protein>
    <submittedName>
        <fullName evidence="2">Uncharacterized protein</fullName>
    </submittedName>
</protein>
<proteinExistence type="predicted"/>
<keyword evidence="3" id="KW-1185">Reference proteome</keyword>
<name>A0A834KAM0_VESVU</name>
<comment type="caution">
    <text evidence="2">The sequence shown here is derived from an EMBL/GenBank/DDBJ whole genome shotgun (WGS) entry which is preliminary data.</text>
</comment>
<sequence>MSGPLNNGRVWITELTSIAMEDRDFVELLSRSDRESSSSNSSSNSSSSNSSRNLTTVIQESYGKNLDEFQDIRDKDEDISETGGANSPNQAPPPYLLLLLLSSTDVRTLDPRH</sequence>
<evidence type="ECO:0000313" key="3">
    <source>
        <dbReference type="Proteomes" id="UP000614350"/>
    </source>
</evidence>
<gene>
    <name evidence="2" type="ORF">HZH66_004684</name>
</gene>